<dbReference type="InterPro" id="IPR021278">
    <property type="entry name" value="ATP19"/>
</dbReference>
<organism evidence="4 5">
    <name type="scientific">Eremothecium gossypii (strain ATCC 10895 / CBS 109.51 / FGSC 9923 / NRRL Y-1056)</name>
    <name type="common">Yeast</name>
    <name type="synonym">Ashbya gossypii</name>
    <dbReference type="NCBI Taxonomy" id="284811"/>
    <lineage>
        <taxon>Eukaryota</taxon>
        <taxon>Fungi</taxon>
        <taxon>Dikarya</taxon>
        <taxon>Ascomycota</taxon>
        <taxon>Saccharomycotina</taxon>
        <taxon>Saccharomycetes</taxon>
        <taxon>Saccharomycetales</taxon>
        <taxon>Saccharomycetaceae</taxon>
        <taxon>Eremothecium</taxon>
    </lineage>
</organism>
<dbReference type="OrthoDB" id="2094445at2759"/>
<dbReference type="GeneID" id="4621082"/>
<gene>
    <name evidence="4" type="ORF">AGOS_AER021C</name>
</gene>
<reference evidence="5" key="2">
    <citation type="journal article" date="2013" name="G3 (Bethesda)">
        <title>Genomes of Ashbya fungi isolated from insects reveal four mating-type loci, numerous translocations, lack of transposons, and distinct gene duplications.</title>
        <authorList>
            <person name="Dietrich F.S."/>
            <person name="Voegeli S."/>
            <person name="Kuo S."/>
            <person name="Philippsen P."/>
        </authorList>
    </citation>
    <scope>GENOME REANNOTATION</scope>
    <source>
        <strain evidence="5">ATCC 10895 / CBS 109.51 / FGSC 9923 / NRRL Y-1056</strain>
    </source>
</reference>
<accession>Q757J2</accession>
<dbReference type="RefSeq" id="NP_984881.1">
    <property type="nucleotide sequence ID" value="NM_210235.1"/>
</dbReference>
<dbReference type="PANTHER" id="PTHR28074:SF1">
    <property type="entry name" value="ATP SYNTHASE SUBUNIT K, MITOCHONDRIAL"/>
    <property type="match status" value="1"/>
</dbReference>
<comment type="subcellular location">
    <subcellularLocation>
        <location evidence="1">Mitochondrion membrane</location>
    </subcellularLocation>
</comment>
<protein>
    <submittedName>
        <fullName evidence="4">AER021Cp</fullName>
    </submittedName>
</protein>
<dbReference type="EMBL" id="AE016818">
    <property type="protein sequence ID" value="AAS52705.1"/>
    <property type="molecule type" value="Genomic_DNA"/>
</dbReference>
<evidence type="ECO:0000313" key="5">
    <source>
        <dbReference type="Proteomes" id="UP000000591"/>
    </source>
</evidence>
<dbReference type="OMA" id="FQPHQLA"/>
<dbReference type="GO" id="GO:0031966">
    <property type="term" value="C:mitochondrial membrane"/>
    <property type="evidence" value="ECO:0007669"/>
    <property type="project" value="UniProtKB-SubCell"/>
</dbReference>
<dbReference type="PANTHER" id="PTHR28074">
    <property type="entry name" value="ATP SYNTHASE SUBUNIT K, MITOCHONDRIAL"/>
    <property type="match status" value="1"/>
</dbReference>
<dbReference type="HOGENOM" id="CLU_172736_1_2_1"/>
<keyword evidence="5" id="KW-1185">Reference proteome</keyword>
<dbReference type="AlphaFoldDB" id="Q757J2"/>
<dbReference type="eggNOG" id="ENOG502S99W">
    <property type="taxonomic scope" value="Eukaryota"/>
</dbReference>
<evidence type="ECO:0000256" key="2">
    <source>
        <dbReference type="ARBA" id="ARBA00023128"/>
    </source>
</evidence>
<reference evidence="4 5" key="1">
    <citation type="journal article" date="2004" name="Science">
        <title>The Ashbya gossypii genome as a tool for mapping the ancient Saccharomyces cerevisiae genome.</title>
        <authorList>
            <person name="Dietrich F.S."/>
            <person name="Voegeli S."/>
            <person name="Brachat S."/>
            <person name="Lerch A."/>
            <person name="Gates K."/>
            <person name="Steiner S."/>
            <person name="Mohr C."/>
            <person name="Pohlmann R."/>
            <person name="Luedi P."/>
            <person name="Choi S."/>
            <person name="Wing R.A."/>
            <person name="Flavier A."/>
            <person name="Gaffney T.D."/>
            <person name="Philippsen P."/>
        </authorList>
    </citation>
    <scope>NUCLEOTIDE SEQUENCE [LARGE SCALE GENOMIC DNA]</scope>
    <source>
        <strain evidence="5">ATCC 10895 / CBS 109.51 / FGSC 9923 / NRRL Y-1056</strain>
    </source>
</reference>
<dbReference type="STRING" id="284811.Q757J2"/>
<evidence type="ECO:0000313" key="4">
    <source>
        <dbReference type="EMBL" id="AAS52705.1"/>
    </source>
</evidence>
<evidence type="ECO:0000256" key="3">
    <source>
        <dbReference type="ARBA" id="ARBA00023136"/>
    </source>
</evidence>
<sequence>MGAAYTILGRTFQPHQLSLATIGLASLLVIPNPFKKAEAKPVWKAASEDEEKFIQEYLEKHSAKQ</sequence>
<keyword evidence="2" id="KW-0496">Mitochondrion</keyword>
<dbReference type="Pfam" id="PF11022">
    <property type="entry name" value="ATP19"/>
    <property type="match status" value="1"/>
</dbReference>
<dbReference type="InParanoid" id="Q757J2"/>
<evidence type="ECO:0000256" key="1">
    <source>
        <dbReference type="ARBA" id="ARBA00004325"/>
    </source>
</evidence>
<dbReference type="Proteomes" id="UP000000591">
    <property type="component" value="Chromosome V"/>
</dbReference>
<dbReference type="FunCoup" id="Q757J2">
    <property type="interactions" value="113"/>
</dbReference>
<keyword evidence="3" id="KW-0472">Membrane</keyword>
<dbReference type="KEGG" id="ago:AGOS_AER021C"/>
<proteinExistence type="predicted"/>
<name>Q757J2_EREGS</name>
<dbReference type="GO" id="GO:0015986">
    <property type="term" value="P:proton motive force-driven ATP synthesis"/>
    <property type="evidence" value="ECO:0000318"/>
    <property type="project" value="GO_Central"/>
</dbReference>